<feature type="non-terminal residue" evidence="1">
    <location>
        <position position="1"/>
    </location>
</feature>
<name>A0A1B6F7M1_9HEMI</name>
<dbReference type="AlphaFoldDB" id="A0A1B6F7M1"/>
<reference evidence="1" key="1">
    <citation type="submission" date="2015-11" db="EMBL/GenBank/DDBJ databases">
        <title>De novo transcriptome assembly of four potential Pierce s Disease insect vectors from Arizona vineyards.</title>
        <authorList>
            <person name="Tassone E.E."/>
        </authorList>
    </citation>
    <scope>NUCLEOTIDE SEQUENCE</scope>
</reference>
<dbReference type="EMBL" id="GECZ01023584">
    <property type="protein sequence ID" value="JAS46185.1"/>
    <property type="molecule type" value="Transcribed_RNA"/>
</dbReference>
<protein>
    <submittedName>
        <fullName evidence="1">Uncharacterized protein</fullName>
    </submittedName>
</protein>
<sequence>TSFNPFPCHKVIIETFFSDHTAPIISLQNLTAPKRENNVKTQKKRMFSHKNVENFKSLLQKENWDPVFVNHPENNSSKKYKIFRYKTIKGQTRHDKGWFTTGLRVSASKKRELHILSKSSTDIEFKTYVASYKKIFKKCVKHAKIMYNSSKIKNSRNKSKMAWNIIKKETGAKIKHHSVSEINVDGRL</sequence>
<proteinExistence type="predicted"/>
<evidence type="ECO:0000313" key="1">
    <source>
        <dbReference type="EMBL" id="JAS46185.1"/>
    </source>
</evidence>
<feature type="non-terminal residue" evidence="1">
    <location>
        <position position="188"/>
    </location>
</feature>
<accession>A0A1B6F7M1</accession>
<organism evidence="1">
    <name type="scientific">Cuerna arida</name>
    <dbReference type="NCBI Taxonomy" id="1464854"/>
    <lineage>
        <taxon>Eukaryota</taxon>
        <taxon>Metazoa</taxon>
        <taxon>Ecdysozoa</taxon>
        <taxon>Arthropoda</taxon>
        <taxon>Hexapoda</taxon>
        <taxon>Insecta</taxon>
        <taxon>Pterygota</taxon>
        <taxon>Neoptera</taxon>
        <taxon>Paraneoptera</taxon>
        <taxon>Hemiptera</taxon>
        <taxon>Auchenorrhyncha</taxon>
        <taxon>Membracoidea</taxon>
        <taxon>Cicadellidae</taxon>
        <taxon>Cicadellinae</taxon>
        <taxon>Proconiini</taxon>
        <taxon>Cuerna</taxon>
    </lineage>
</organism>
<gene>
    <name evidence="1" type="ORF">g.874</name>
</gene>